<dbReference type="PANTHER" id="PTHR23514:SF13">
    <property type="entry name" value="INNER MEMBRANE PROTEIN YBJJ"/>
    <property type="match status" value="1"/>
</dbReference>
<feature type="transmembrane region" description="Helical" evidence="5">
    <location>
        <begin position="169"/>
        <end position="193"/>
    </location>
</feature>
<protein>
    <recommendedName>
        <fullName evidence="6">Major facilitator superfamily (MFS) profile domain-containing protein</fullName>
    </recommendedName>
</protein>
<evidence type="ECO:0000256" key="2">
    <source>
        <dbReference type="ARBA" id="ARBA00022692"/>
    </source>
</evidence>
<dbReference type="STRING" id="642227.HA49_14085"/>
<name>A0A095VB53_9GAMM</name>
<evidence type="ECO:0000313" key="8">
    <source>
        <dbReference type="Proteomes" id="UP000029577"/>
    </source>
</evidence>
<evidence type="ECO:0000259" key="6">
    <source>
        <dbReference type="PROSITE" id="PS50850"/>
    </source>
</evidence>
<feature type="transmembrane region" description="Helical" evidence="5">
    <location>
        <begin position="144"/>
        <end position="163"/>
    </location>
</feature>
<keyword evidence="3 5" id="KW-1133">Transmembrane helix</keyword>
<dbReference type="PROSITE" id="PS50850">
    <property type="entry name" value="MFS"/>
    <property type="match status" value="1"/>
</dbReference>
<dbReference type="InterPro" id="IPR036259">
    <property type="entry name" value="MFS_trans_sf"/>
</dbReference>
<dbReference type="CDD" id="cd17393">
    <property type="entry name" value="MFS_MosC_like"/>
    <property type="match status" value="1"/>
</dbReference>
<gene>
    <name evidence="7" type="ORF">HA49_14085</name>
</gene>
<keyword evidence="8" id="KW-1185">Reference proteome</keyword>
<dbReference type="Gene3D" id="1.20.1250.20">
    <property type="entry name" value="MFS general substrate transporter like domains"/>
    <property type="match status" value="2"/>
</dbReference>
<accession>A0A095VB53</accession>
<evidence type="ECO:0000256" key="4">
    <source>
        <dbReference type="ARBA" id="ARBA00023136"/>
    </source>
</evidence>
<evidence type="ECO:0000256" key="1">
    <source>
        <dbReference type="ARBA" id="ARBA00004141"/>
    </source>
</evidence>
<feature type="transmembrane region" description="Helical" evidence="5">
    <location>
        <begin position="76"/>
        <end position="96"/>
    </location>
</feature>
<dbReference type="RefSeq" id="WP_038021068.1">
    <property type="nucleotide sequence ID" value="NZ_JPKR02000003.1"/>
</dbReference>
<organism evidence="7 8">
    <name type="scientific">Tatumella morbirosei</name>
    <dbReference type="NCBI Taxonomy" id="642227"/>
    <lineage>
        <taxon>Bacteria</taxon>
        <taxon>Pseudomonadati</taxon>
        <taxon>Pseudomonadota</taxon>
        <taxon>Gammaproteobacteria</taxon>
        <taxon>Enterobacterales</taxon>
        <taxon>Erwiniaceae</taxon>
        <taxon>Tatumella</taxon>
    </lineage>
</organism>
<feature type="transmembrane region" description="Helical" evidence="5">
    <location>
        <begin position="239"/>
        <end position="263"/>
    </location>
</feature>
<feature type="transmembrane region" description="Helical" evidence="5">
    <location>
        <begin position="360"/>
        <end position="379"/>
    </location>
</feature>
<dbReference type="InterPro" id="IPR051788">
    <property type="entry name" value="MFS_Transporter"/>
</dbReference>
<evidence type="ECO:0000256" key="5">
    <source>
        <dbReference type="SAM" id="Phobius"/>
    </source>
</evidence>
<dbReference type="EMBL" id="JPKR02000003">
    <property type="protein sequence ID" value="KGD71940.1"/>
    <property type="molecule type" value="Genomic_DNA"/>
</dbReference>
<proteinExistence type="predicted"/>
<dbReference type="Proteomes" id="UP000029577">
    <property type="component" value="Unassembled WGS sequence"/>
</dbReference>
<dbReference type="Pfam" id="PF07690">
    <property type="entry name" value="MFS_1"/>
    <property type="match status" value="1"/>
</dbReference>
<evidence type="ECO:0000256" key="3">
    <source>
        <dbReference type="ARBA" id="ARBA00022989"/>
    </source>
</evidence>
<feature type="transmembrane region" description="Helical" evidence="5">
    <location>
        <begin position="303"/>
        <end position="321"/>
    </location>
</feature>
<dbReference type="InterPro" id="IPR011701">
    <property type="entry name" value="MFS"/>
</dbReference>
<feature type="transmembrane region" description="Helical" evidence="5">
    <location>
        <begin position="51"/>
        <end position="69"/>
    </location>
</feature>
<feature type="transmembrane region" description="Helical" evidence="5">
    <location>
        <begin position="333"/>
        <end position="354"/>
    </location>
</feature>
<dbReference type="PANTHER" id="PTHR23514">
    <property type="entry name" value="BYPASS OF STOP CODON PROTEIN 6"/>
    <property type="match status" value="1"/>
</dbReference>
<keyword evidence="4 5" id="KW-0472">Membrane</keyword>
<dbReference type="InterPro" id="IPR020846">
    <property type="entry name" value="MFS_dom"/>
</dbReference>
<feature type="transmembrane region" description="Helical" evidence="5">
    <location>
        <begin position="275"/>
        <end position="297"/>
    </location>
</feature>
<comment type="subcellular location">
    <subcellularLocation>
        <location evidence="1">Membrane</location>
        <topology evidence="1">Multi-pass membrane protein</topology>
    </subcellularLocation>
</comment>
<dbReference type="GO" id="GO:0016020">
    <property type="term" value="C:membrane"/>
    <property type="evidence" value="ECO:0007669"/>
    <property type="project" value="UniProtKB-SubCell"/>
</dbReference>
<feature type="transmembrane region" description="Helical" evidence="5">
    <location>
        <begin position="102"/>
        <end position="123"/>
    </location>
</feature>
<feature type="domain" description="Major facilitator superfamily (MFS) profile" evidence="6">
    <location>
        <begin position="15"/>
        <end position="384"/>
    </location>
</feature>
<evidence type="ECO:0000313" key="7">
    <source>
        <dbReference type="EMBL" id="KGD71940.1"/>
    </source>
</evidence>
<dbReference type="GO" id="GO:0022857">
    <property type="term" value="F:transmembrane transporter activity"/>
    <property type="evidence" value="ECO:0007669"/>
    <property type="project" value="InterPro"/>
</dbReference>
<feature type="transmembrane region" description="Helical" evidence="5">
    <location>
        <begin position="205"/>
        <end position="227"/>
    </location>
</feature>
<dbReference type="OrthoDB" id="9810941at2"/>
<dbReference type="eggNOG" id="COG0738">
    <property type="taxonomic scope" value="Bacteria"/>
</dbReference>
<sequence>MQDAGLSQEVNTVARRVSTRAVFFIAGFAMGVWAPLVPYAQQRLQLDAGSLGLLLLCLGTGSLITMLFSGKLTSRFGCRAMVIAGALMACLALPLLATTESLSLMVASLLLFGAGVGLTDVTVNIQGTLVEQQSEVPLMSGFHGLFSVGGIAGAAGGSLVLGAGMSPLLMVFSAVTLMLLTMILSLPHLLPFASHQQQQHSVFRLNLRLILMAGMCMLCFLAEGAMLDWSGIWLTEQRGLAIVHAGWGYAVFGGAMALMRLTGDRLVSRLGRKKILILSGVFAAAGYALAVLLPGIASSLGGFILVGIGAANVAPVITTLAGKEQVMPSNLSVAFVATVGYLGILMGPAVLGFIAHGYGLAMAFTCMSLSLLLVAAGALKLDYR</sequence>
<dbReference type="AlphaFoldDB" id="A0A095VB53"/>
<comment type="caution">
    <text evidence="7">The sequence shown here is derived from an EMBL/GenBank/DDBJ whole genome shotgun (WGS) entry which is preliminary data.</text>
</comment>
<reference evidence="7" key="1">
    <citation type="submission" date="2014-12" db="EMBL/GenBank/DDBJ databases">
        <title>The draft genome of the Tatumella morbirosei type strain, LMG23360T isolated from pineapple rot.</title>
        <authorList>
            <person name="Smits T.H."/>
            <person name="Palmer M."/>
            <person name="Venter S.N."/>
            <person name="Duffy B."/>
            <person name="Steenkamp E.T."/>
            <person name="Chan W.Y."/>
            <person name="Coutinho T.A."/>
            <person name="Coetzee M.P."/>
            <person name="De Maayer P."/>
        </authorList>
    </citation>
    <scope>NUCLEOTIDE SEQUENCE [LARGE SCALE GENOMIC DNA]</scope>
    <source>
        <strain evidence="7">LMG 23360</strain>
    </source>
</reference>
<feature type="transmembrane region" description="Helical" evidence="5">
    <location>
        <begin position="21"/>
        <end position="39"/>
    </location>
</feature>
<keyword evidence="2 5" id="KW-0812">Transmembrane</keyword>
<dbReference type="SUPFAM" id="SSF103473">
    <property type="entry name" value="MFS general substrate transporter"/>
    <property type="match status" value="1"/>
</dbReference>